<evidence type="ECO:0000313" key="1">
    <source>
        <dbReference type="EMBL" id="CAL8074487.1"/>
    </source>
</evidence>
<dbReference type="EMBL" id="CAXLJM020000007">
    <property type="protein sequence ID" value="CAL8074487.1"/>
    <property type="molecule type" value="Genomic_DNA"/>
</dbReference>
<protein>
    <submittedName>
        <fullName evidence="1">Uncharacterized protein</fullName>
    </submittedName>
</protein>
<accession>A0ABP1PXM3</accession>
<sequence>MEQIKIHHGLDKILSLKKRFQENVNKCCGERYRKRQRRERELLVGPPSVSHSSHSRSQGIVLTEITPMTLCNNISHSTCHPNGSVETNVKLETKFQGSEV</sequence>
<reference evidence="1 2" key="1">
    <citation type="submission" date="2024-08" db="EMBL/GenBank/DDBJ databases">
        <authorList>
            <person name="Cucini C."/>
            <person name="Frati F."/>
        </authorList>
    </citation>
    <scope>NUCLEOTIDE SEQUENCE [LARGE SCALE GENOMIC DNA]</scope>
</reference>
<organism evidence="1 2">
    <name type="scientific">Orchesella dallaii</name>
    <dbReference type="NCBI Taxonomy" id="48710"/>
    <lineage>
        <taxon>Eukaryota</taxon>
        <taxon>Metazoa</taxon>
        <taxon>Ecdysozoa</taxon>
        <taxon>Arthropoda</taxon>
        <taxon>Hexapoda</taxon>
        <taxon>Collembola</taxon>
        <taxon>Entomobryomorpha</taxon>
        <taxon>Entomobryoidea</taxon>
        <taxon>Orchesellidae</taxon>
        <taxon>Orchesellinae</taxon>
        <taxon>Orchesella</taxon>
    </lineage>
</organism>
<proteinExistence type="predicted"/>
<name>A0ABP1PXM3_9HEXA</name>
<comment type="caution">
    <text evidence="1">The sequence shown here is derived from an EMBL/GenBank/DDBJ whole genome shotgun (WGS) entry which is preliminary data.</text>
</comment>
<gene>
    <name evidence="1" type="ORF">ODALV1_LOCUS2903</name>
</gene>
<evidence type="ECO:0000313" key="2">
    <source>
        <dbReference type="Proteomes" id="UP001642540"/>
    </source>
</evidence>
<keyword evidence="2" id="KW-1185">Reference proteome</keyword>
<dbReference type="Proteomes" id="UP001642540">
    <property type="component" value="Unassembled WGS sequence"/>
</dbReference>